<dbReference type="SUPFAM" id="SSF53254">
    <property type="entry name" value="Phosphoglycerate mutase-like"/>
    <property type="match status" value="1"/>
</dbReference>
<dbReference type="AlphaFoldDB" id="A0A5Q6RPE3"/>
<accession>A0A5Q6RPE3</accession>
<feature type="region of interest" description="Disordered" evidence="1">
    <location>
        <begin position="9"/>
        <end position="29"/>
    </location>
</feature>
<organism evidence="2 3">
    <name type="scientific">Mumia zhuanghuii</name>
    <dbReference type="NCBI Taxonomy" id="2585211"/>
    <lineage>
        <taxon>Bacteria</taxon>
        <taxon>Bacillati</taxon>
        <taxon>Actinomycetota</taxon>
        <taxon>Actinomycetes</taxon>
        <taxon>Propionibacteriales</taxon>
        <taxon>Nocardioidaceae</taxon>
        <taxon>Mumia</taxon>
    </lineage>
</organism>
<protein>
    <submittedName>
        <fullName evidence="2">Histidine phosphatase family protein</fullName>
    </submittedName>
</protein>
<sequence length="169" mass="18246">MKQLVVVRHAKAEPSAPSDAARALTSRGRADARLRGEQLAVYMTGTAKALVSPAVRTRETFDELNTTLGLEPSEVAHPAGLYAATAHGVLQEVRMVEGEPSTVLVVGHNPAMGDLVWMLHDGTHNGAWKAYSDRGFPTSAAAVLTYDGDWFDIDPRAMRLEDFVAPPPR</sequence>
<dbReference type="Proteomes" id="UP000307768">
    <property type="component" value="Unassembled WGS sequence"/>
</dbReference>
<reference evidence="2 3" key="1">
    <citation type="submission" date="2019-09" db="EMBL/GenBank/DDBJ databases">
        <title>Mumia zhuanghuii sp. nov. isolated from the intestinal contents of plateau pika (Ochotona curzoniae) in the Qinghai-Tibet plateau of China.</title>
        <authorList>
            <person name="Tian Z."/>
        </authorList>
    </citation>
    <scope>NUCLEOTIDE SEQUENCE [LARGE SCALE GENOMIC DNA]</scope>
    <source>
        <strain evidence="3">350</strain>
    </source>
</reference>
<evidence type="ECO:0000313" key="2">
    <source>
        <dbReference type="EMBL" id="KAA1419948.1"/>
    </source>
</evidence>
<dbReference type="RefSeq" id="WP_149771172.1">
    <property type="nucleotide sequence ID" value="NZ_VDFQ02000006.1"/>
</dbReference>
<gene>
    <name evidence="2" type="ORF">FE697_018825</name>
</gene>
<dbReference type="SMART" id="SM00855">
    <property type="entry name" value="PGAM"/>
    <property type="match status" value="1"/>
</dbReference>
<proteinExistence type="predicted"/>
<dbReference type="InterPro" id="IPR029033">
    <property type="entry name" value="His_PPase_superfam"/>
</dbReference>
<dbReference type="OrthoDB" id="9810154at2"/>
<name>A0A5Q6RPE3_9ACTN</name>
<dbReference type="EMBL" id="VDFQ02000006">
    <property type="protein sequence ID" value="KAA1419948.1"/>
    <property type="molecule type" value="Genomic_DNA"/>
</dbReference>
<dbReference type="CDD" id="cd07067">
    <property type="entry name" value="HP_PGM_like"/>
    <property type="match status" value="1"/>
</dbReference>
<dbReference type="InterPro" id="IPR013078">
    <property type="entry name" value="His_Pase_superF_clade-1"/>
</dbReference>
<dbReference type="Gene3D" id="3.40.50.1240">
    <property type="entry name" value="Phosphoglycerate mutase-like"/>
    <property type="match status" value="1"/>
</dbReference>
<evidence type="ECO:0000313" key="3">
    <source>
        <dbReference type="Proteomes" id="UP000307768"/>
    </source>
</evidence>
<evidence type="ECO:0000256" key="1">
    <source>
        <dbReference type="SAM" id="MobiDB-lite"/>
    </source>
</evidence>
<comment type="caution">
    <text evidence="2">The sequence shown here is derived from an EMBL/GenBank/DDBJ whole genome shotgun (WGS) entry which is preliminary data.</text>
</comment>